<dbReference type="PROSITE" id="PS51767">
    <property type="entry name" value="PEPTIDASE_A1"/>
    <property type="match status" value="1"/>
</dbReference>
<proteinExistence type="inferred from homology"/>
<dbReference type="InterPro" id="IPR051708">
    <property type="entry name" value="Plant_Aspart_Prot_A1"/>
</dbReference>
<dbReference type="InterPro" id="IPR033121">
    <property type="entry name" value="PEPTIDASE_A1"/>
</dbReference>
<comment type="caution">
    <text evidence="6">The sequence shown here is derived from an EMBL/GenBank/DDBJ whole genome shotgun (WGS) entry which is preliminary data.</text>
</comment>
<dbReference type="GO" id="GO:0005576">
    <property type="term" value="C:extracellular region"/>
    <property type="evidence" value="ECO:0007669"/>
    <property type="project" value="TreeGrafter"/>
</dbReference>
<dbReference type="OrthoDB" id="2747330at2759"/>
<dbReference type="SUPFAM" id="SSF50630">
    <property type="entry name" value="Acid proteases"/>
    <property type="match status" value="1"/>
</dbReference>
<evidence type="ECO:0000256" key="1">
    <source>
        <dbReference type="ARBA" id="ARBA00007447"/>
    </source>
</evidence>
<evidence type="ECO:0000256" key="3">
    <source>
        <dbReference type="ARBA" id="ARBA00022801"/>
    </source>
</evidence>
<keyword evidence="4" id="KW-0732">Signal</keyword>
<name>A0A5A7QTS9_STRAF</name>
<keyword evidence="2 6" id="KW-0645">Protease</keyword>
<dbReference type="AlphaFoldDB" id="A0A5A7QTS9"/>
<dbReference type="PANTHER" id="PTHR47967:SF14">
    <property type="entry name" value="EUKARYOTIC ASPARTYL PROTEASE FAMILY PROTEIN"/>
    <property type="match status" value="1"/>
</dbReference>
<dbReference type="Pfam" id="PF14543">
    <property type="entry name" value="TAXi_N"/>
    <property type="match status" value="1"/>
</dbReference>
<evidence type="ECO:0000256" key="4">
    <source>
        <dbReference type="SAM" id="SignalP"/>
    </source>
</evidence>
<dbReference type="GO" id="GO:0008233">
    <property type="term" value="F:peptidase activity"/>
    <property type="evidence" value="ECO:0007669"/>
    <property type="project" value="UniProtKB-KW"/>
</dbReference>
<gene>
    <name evidence="6" type="ORF">STAS_25915</name>
</gene>
<feature type="chain" id="PRO_5023121206" evidence="4">
    <location>
        <begin position="28"/>
        <end position="263"/>
    </location>
</feature>
<dbReference type="Gene3D" id="2.40.70.10">
    <property type="entry name" value="Acid Proteases"/>
    <property type="match status" value="1"/>
</dbReference>
<evidence type="ECO:0000259" key="5">
    <source>
        <dbReference type="PROSITE" id="PS51767"/>
    </source>
</evidence>
<evidence type="ECO:0000256" key="2">
    <source>
        <dbReference type="ARBA" id="ARBA00022670"/>
    </source>
</evidence>
<organism evidence="6 7">
    <name type="scientific">Striga asiatica</name>
    <name type="common">Asiatic witchweed</name>
    <name type="synonym">Buchnera asiatica</name>
    <dbReference type="NCBI Taxonomy" id="4170"/>
    <lineage>
        <taxon>Eukaryota</taxon>
        <taxon>Viridiplantae</taxon>
        <taxon>Streptophyta</taxon>
        <taxon>Embryophyta</taxon>
        <taxon>Tracheophyta</taxon>
        <taxon>Spermatophyta</taxon>
        <taxon>Magnoliopsida</taxon>
        <taxon>eudicotyledons</taxon>
        <taxon>Gunneridae</taxon>
        <taxon>Pentapetalae</taxon>
        <taxon>asterids</taxon>
        <taxon>lamiids</taxon>
        <taxon>Lamiales</taxon>
        <taxon>Orobanchaceae</taxon>
        <taxon>Buchnereae</taxon>
        <taxon>Striga</taxon>
    </lineage>
</organism>
<evidence type="ECO:0000313" key="6">
    <source>
        <dbReference type="EMBL" id="GER48743.1"/>
    </source>
</evidence>
<protein>
    <submittedName>
        <fullName evidence="6">Eukaryotic aspartyl protease family protein</fullName>
    </submittedName>
</protein>
<dbReference type="GO" id="GO:0006508">
    <property type="term" value="P:proteolysis"/>
    <property type="evidence" value="ECO:0007669"/>
    <property type="project" value="UniProtKB-KW"/>
</dbReference>
<keyword evidence="7" id="KW-1185">Reference proteome</keyword>
<feature type="domain" description="Peptidase A1" evidence="5">
    <location>
        <begin position="100"/>
        <end position="263"/>
    </location>
</feature>
<dbReference type="InterPro" id="IPR021109">
    <property type="entry name" value="Peptidase_aspartic_dom_sf"/>
</dbReference>
<accession>A0A5A7QTS9</accession>
<comment type="similarity">
    <text evidence="1">Belongs to the peptidase A1 family.</text>
</comment>
<evidence type="ECO:0000313" key="7">
    <source>
        <dbReference type="Proteomes" id="UP000325081"/>
    </source>
</evidence>
<feature type="signal peptide" evidence="4">
    <location>
        <begin position="1"/>
        <end position="27"/>
    </location>
</feature>
<dbReference type="PANTHER" id="PTHR47967">
    <property type="entry name" value="OS07G0603500 PROTEIN-RELATED"/>
    <property type="match status" value="1"/>
</dbReference>
<dbReference type="Proteomes" id="UP000325081">
    <property type="component" value="Unassembled WGS sequence"/>
</dbReference>
<reference evidence="7" key="1">
    <citation type="journal article" date="2019" name="Curr. Biol.">
        <title>Genome Sequence of Striga asiatica Provides Insight into the Evolution of Plant Parasitism.</title>
        <authorList>
            <person name="Yoshida S."/>
            <person name="Kim S."/>
            <person name="Wafula E.K."/>
            <person name="Tanskanen J."/>
            <person name="Kim Y.M."/>
            <person name="Honaas L."/>
            <person name="Yang Z."/>
            <person name="Spallek T."/>
            <person name="Conn C.E."/>
            <person name="Ichihashi Y."/>
            <person name="Cheong K."/>
            <person name="Cui S."/>
            <person name="Der J.P."/>
            <person name="Gundlach H."/>
            <person name="Jiao Y."/>
            <person name="Hori C."/>
            <person name="Ishida J.K."/>
            <person name="Kasahara H."/>
            <person name="Kiba T."/>
            <person name="Kim M.S."/>
            <person name="Koo N."/>
            <person name="Laohavisit A."/>
            <person name="Lee Y.H."/>
            <person name="Lumba S."/>
            <person name="McCourt P."/>
            <person name="Mortimer J.C."/>
            <person name="Mutuku J.M."/>
            <person name="Nomura T."/>
            <person name="Sasaki-Sekimoto Y."/>
            <person name="Seto Y."/>
            <person name="Wang Y."/>
            <person name="Wakatake T."/>
            <person name="Sakakibara H."/>
            <person name="Demura T."/>
            <person name="Yamaguchi S."/>
            <person name="Yoneyama K."/>
            <person name="Manabe R.I."/>
            <person name="Nelson D.C."/>
            <person name="Schulman A.H."/>
            <person name="Timko M.P."/>
            <person name="dePamphilis C.W."/>
            <person name="Choi D."/>
            <person name="Shirasu K."/>
        </authorList>
    </citation>
    <scope>NUCLEOTIDE SEQUENCE [LARGE SCALE GENOMIC DNA]</scope>
    <source>
        <strain evidence="7">cv. UVA1</strain>
    </source>
</reference>
<dbReference type="InterPro" id="IPR032861">
    <property type="entry name" value="TAXi_N"/>
</dbReference>
<keyword evidence="3" id="KW-0378">Hydrolase</keyword>
<sequence>MFAPNKIFLLLLLLLLLLLCIHISASAVGGPRRRPTLDSKTLLTKLIYFHSATSQHYDPTKTIKEISEYDLNTSISRGLYLMNVSLDIESQIYPGELNGFEVPLWIGSREVQQFVYMDTASSLLWVNCEPCGISVPGPVYDPKYSIFYKVKSCQGRDEDDVCDLSGAIRIGCGGKDVGYGSGYSQGNLGRETFKLGKDRGEVIHGIVFGCAHRSNLFMNGILGLGHVPISFISQYKASKFSYCIGDLSDGTYAYNMLAIGDKV</sequence>
<dbReference type="EMBL" id="BKCP01008292">
    <property type="protein sequence ID" value="GER48743.1"/>
    <property type="molecule type" value="Genomic_DNA"/>
</dbReference>